<proteinExistence type="predicted"/>
<feature type="compositionally biased region" description="Acidic residues" evidence="1">
    <location>
        <begin position="283"/>
        <end position="292"/>
    </location>
</feature>
<evidence type="ECO:0008006" key="4">
    <source>
        <dbReference type="Google" id="ProtNLM"/>
    </source>
</evidence>
<dbReference type="Gene3D" id="3.40.50.1460">
    <property type="match status" value="1"/>
</dbReference>
<protein>
    <recommendedName>
        <fullName evidence="4">Caspase family protein</fullName>
    </recommendedName>
</protein>
<sequence>MDRAIVLIGVSQTRGHLGRLEAVESAVDLMEQWARGQGIPADRIARITDGAGEPVTTHQIYRWVRHFVEQDPVEQLIVYFSGHGSLVGRAEFWHLSDAPADQNAAVNLTGSIETALYSSVRHVVFISDACRTVVRGMAQARMQGAGIFPNPIDDDDSREVDTFYATRLGAPALEVPVRVGANHVYKAAYTEVLSDVLRGTRPHLVERGFIRPLPLKKALKKLVPEYLRKHGLPVSVDQRPDALLYSGDQAWIARFDLGVPQAGSNGLVAMISSDAESGRSDSDDLGPEDGDPEDKSAPLSAEGLVSRALCHPFDDASLEIPPLHALSEQARDVLHKAVAAVGEDVPGLEAPGLVVIGQRVQGVRCLEYDGAIKPGFGSVGAAGSADTATFHYWEFPDLWTPKQAMVQLRDGSGLLVPVFHGCIATLKWDAEGRMALHYDPLYAQADTDDMRQLQWLRAVVAEAAKQNVFEVDKTSAQALDERMAKLQFLDPALAMYAAYAYREIGEIDRIRELRDYMFQRLGVHLFDLALLSRDLLRGPYTPTDFMPATPLLSTGWVLMDALGHTLPAELRSLRQYDTGQLWAHYSPQGMQRLAGWLEPSTGQAEAYSMSAPTL</sequence>
<evidence type="ECO:0000313" key="3">
    <source>
        <dbReference type="Proteomes" id="UP000037511"/>
    </source>
</evidence>
<dbReference type="RefSeq" id="WP_050446651.1">
    <property type="nucleotide sequence ID" value="NZ_LGVG01000010.1"/>
</dbReference>
<evidence type="ECO:0000313" key="2">
    <source>
        <dbReference type="EMBL" id="KNE27843.1"/>
    </source>
</evidence>
<organism evidence="2 3">
    <name type="scientific">Achromobacter spanius</name>
    <dbReference type="NCBI Taxonomy" id="217203"/>
    <lineage>
        <taxon>Bacteria</taxon>
        <taxon>Pseudomonadati</taxon>
        <taxon>Pseudomonadota</taxon>
        <taxon>Betaproteobacteria</taxon>
        <taxon>Burkholderiales</taxon>
        <taxon>Alcaligenaceae</taxon>
        <taxon>Achromobacter</taxon>
    </lineage>
</organism>
<reference evidence="2 3" key="1">
    <citation type="submission" date="2015-07" db="EMBL/GenBank/DDBJ databases">
        <title>Draft genome of Achromobacter spanius.</title>
        <authorList>
            <person name="Wang X."/>
        </authorList>
    </citation>
    <scope>NUCLEOTIDE SEQUENCE [LARGE SCALE GENOMIC DNA]</scope>
    <source>
        <strain evidence="2 3">CGMCC9173</strain>
    </source>
</reference>
<gene>
    <name evidence="2" type="ORF">AFM18_09985</name>
</gene>
<feature type="region of interest" description="Disordered" evidence="1">
    <location>
        <begin position="274"/>
        <end position="298"/>
    </location>
</feature>
<evidence type="ECO:0000256" key="1">
    <source>
        <dbReference type="SAM" id="MobiDB-lite"/>
    </source>
</evidence>
<dbReference type="AlphaFoldDB" id="A0AAW3I624"/>
<name>A0AAW3I624_9BURK</name>
<accession>A0AAW3I624</accession>
<dbReference type="EMBL" id="LGVG01000010">
    <property type="protein sequence ID" value="KNE27843.1"/>
    <property type="molecule type" value="Genomic_DNA"/>
</dbReference>
<dbReference type="Proteomes" id="UP000037511">
    <property type="component" value="Unassembled WGS sequence"/>
</dbReference>
<comment type="caution">
    <text evidence="2">The sequence shown here is derived from an EMBL/GenBank/DDBJ whole genome shotgun (WGS) entry which is preliminary data.</text>
</comment>